<keyword evidence="12" id="KW-0645">Protease</keyword>
<dbReference type="Gene3D" id="3.40.710.10">
    <property type="entry name" value="DD-peptidase/beta-lactamase superfamily"/>
    <property type="match status" value="1"/>
</dbReference>
<dbReference type="PANTHER" id="PTHR21581">
    <property type="entry name" value="D-ALANYL-D-ALANINE CARBOXYPEPTIDASE"/>
    <property type="match status" value="1"/>
</dbReference>
<evidence type="ECO:0000256" key="10">
    <source>
        <dbReference type="SAM" id="SignalP"/>
    </source>
</evidence>
<feature type="signal peptide" evidence="10">
    <location>
        <begin position="1"/>
        <end position="32"/>
    </location>
</feature>
<feature type="active site" description="Acyl-ester intermediate" evidence="7">
    <location>
        <position position="60"/>
    </location>
</feature>
<comment type="similarity">
    <text evidence="1 9">Belongs to the peptidase S11 family.</text>
</comment>
<dbReference type="InterPro" id="IPR036680">
    <property type="entry name" value="SPOR-like_sf"/>
</dbReference>
<evidence type="ECO:0000313" key="12">
    <source>
        <dbReference type="EMBL" id="TDR31459.1"/>
    </source>
</evidence>
<evidence type="ECO:0000256" key="2">
    <source>
        <dbReference type="ARBA" id="ARBA00022729"/>
    </source>
</evidence>
<dbReference type="AlphaFoldDB" id="A0A4R6Y7Y9"/>
<dbReference type="Pfam" id="PF05036">
    <property type="entry name" value="SPOR"/>
    <property type="match status" value="1"/>
</dbReference>
<dbReference type="SUPFAM" id="SSF110997">
    <property type="entry name" value="Sporulation related repeat"/>
    <property type="match status" value="1"/>
</dbReference>
<dbReference type="EMBL" id="SNZF01000033">
    <property type="protein sequence ID" value="TDR31459.1"/>
    <property type="molecule type" value="Genomic_DNA"/>
</dbReference>
<evidence type="ECO:0000256" key="7">
    <source>
        <dbReference type="PIRSR" id="PIRSR618044-1"/>
    </source>
</evidence>
<dbReference type="InterPro" id="IPR007730">
    <property type="entry name" value="SPOR-like_dom"/>
</dbReference>
<evidence type="ECO:0000259" key="11">
    <source>
        <dbReference type="PROSITE" id="PS51724"/>
    </source>
</evidence>
<reference evidence="12 13" key="1">
    <citation type="submission" date="2019-03" db="EMBL/GenBank/DDBJ databases">
        <title>Genomic Encyclopedia of Type Strains, Phase IV (KMG-IV): sequencing the most valuable type-strain genomes for metagenomic binning, comparative biology and taxonomic classification.</title>
        <authorList>
            <person name="Goeker M."/>
        </authorList>
    </citation>
    <scope>NUCLEOTIDE SEQUENCE [LARGE SCALE GENOMIC DNA]</scope>
    <source>
        <strain evidence="12 13">DSM 11603</strain>
    </source>
</reference>
<proteinExistence type="inferred from homology"/>
<dbReference type="GO" id="GO:0009252">
    <property type="term" value="P:peptidoglycan biosynthetic process"/>
    <property type="evidence" value="ECO:0007669"/>
    <property type="project" value="UniProtKB-KW"/>
</dbReference>
<feature type="binding site" evidence="8">
    <location>
        <position position="223"/>
    </location>
    <ligand>
        <name>substrate</name>
    </ligand>
</feature>
<dbReference type="PRINTS" id="PR00725">
    <property type="entry name" value="DADACBPTASE1"/>
</dbReference>
<feature type="domain" description="SPOR" evidence="11">
    <location>
        <begin position="316"/>
        <end position="401"/>
    </location>
</feature>
<dbReference type="InterPro" id="IPR018044">
    <property type="entry name" value="Peptidase_S11"/>
</dbReference>
<evidence type="ECO:0000256" key="5">
    <source>
        <dbReference type="ARBA" id="ARBA00022984"/>
    </source>
</evidence>
<dbReference type="Gene3D" id="3.30.70.1070">
    <property type="entry name" value="Sporulation related repeat"/>
    <property type="match status" value="1"/>
</dbReference>
<gene>
    <name evidence="12" type="ORF">DES43_13318</name>
</gene>
<keyword evidence="5" id="KW-0573">Peptidoglycan synthesis</keyword>
<evidence type="ECO:0000256" key="8">
    <source>
        <dbReference type="PIRSR" id="PIRSR618044-2"/>
    </source>
</evidence>
<dbReference type="Proteomes" id="UP000294958">
    <property type="component" value="Unassembled WGS sequence"/>
</dbReference>
<dbReference type="PANTHER" id="PTHR21581:SF6">
    <property type="entry name" value="TRAFFICKING PROTEIN PARTICLE COMPLEX SUBUNIT 12"/>
    <property type="match status" value="1"/>
</dbReference>
<keyword evidence="13" id="KW-1185">Reference proteome</keyword>
<dbReference type="GO" id="GO:0071555">
    <property type="term" value="P:cell wall organization"/>
    <property type="evidence" value="ECO:0007669"/>
    <property type="project" value="UniProtKB-KW"/>
</dbReference>
<keyword evidence="4" id="KW-0133">Cell shape</keyword>
<protein>
    <submittedName>
        <fullName evidence="12">D-alanyl-D-alanine carboxypeptidase/D-alanyl-D-alanine carboxypeptidase (Penicillin-binding protein 5/6)</fullName>
    </submittedName>
</protein>
<keyword evidence="12" id="KW-0121">Carboxypeptidase</keyword>
<dbReference type="GO" id="GO:0009002">
    <property type="term" value="F:serine-type D-Ala-D-Ala carboxypeptidase activity"/>
    <property type="evidence" value="ECO:0007669"/>
    <property type="project" value="InterPro"/>
</dbReference>
<feature type="active site" evidence="7">
    <location>
        <position position="120"/>
    </location>
</feature>
<name>A0A4R6Y7Y9_9HYPH</name>
<sequence>MQAFRAGRGVRNFLAALFAAGSIVLGAGPALAETSWAVFDVDSGVFVGEDGGSRIQPPASLAKMMTLYITFEAIRDGRLRWGDRITVSRNASIKIPTKLWVKPGDTISVREAVDGMIVISANDAAAAMGEHLAGSEAGFARLMTQRARQIGMKDTTFTNPSGLTDGLKQTTTARDMALLGLALQRDFPKEYRLFAQPSFVFRGKLRKGHNNLMYRYGGVDGIKTGYTDAAGYNLASSLNLNGHRLIGVVLGGKTARARDNQMAALLTRFSTGESVGVPLVAMNVPVPTPRPQVEIAMHMPRMHMPEIEQGDGGFPVPSLTGWQIQVAALPSRGAAQALLDKVGALVRTVHTGALAQIEPTTRSGRTLYRARFDGFEDQAAATRACAVLKSNRHDCITIEVP</sequence>
<dbReference type="GO" id="GO:0008360">
    <property type="term" value="P:regulation of cell shape"/>
    <property type="evidence" value="ECO:0007669"/>
    <property type="project" value="UniProtKB-KW"/>
</dbReference>
<dbReference type="InterPro" id="IPR012338">
    <property type="entry name" value="Beta-lactam/transpept-like"/>
</dbReference>
<feature type="active site" description="Proton acceptor" evidence="7">
    <location>
        <position position="63"/>
    </location>
</feature>
<evidence type="ECO:0000256" key="9">
    <source>
        <dbReference type="RuleBase" id="RU004016"/>
    </source>
</evidence>
<evidence type="ECO:0000256" key="1">
    <source>
        <dbReference type="ARBA" id="ARBA00007164"/>
    </source>
</evidence>
<dbReference type="SUPFAM" id="SSF56601">
    <property type="entry name" value="beta-lactamase/transpeptidase-like"/>
    <property type="match status" value="1"/>
</dbReference>
<dbReference type="PROSITE" id="PS51724">
    <property type="entry name" value="SPOR"/>
    <property type="match status" value="1"/>
</dbReference>
<dbReference type="GO" id="GO:0042834">
    <property type="term" value="F:peptidoglycan binding"/>
    <property type="evidence" value="ECO:0007669"/>
    <property type="project" value="InterPro"/>
</dbReference>
<dbReference type="RefSeq" id="WP_051520813.1">
    <property type="nucleotide sequence ID" value="NZ_KK073910.1"/>
</dbReference>
<keyword evidence="6" id="KW-0961">Cell wall biogenesis/degradation</keyword>
<feature type="chain" id="PRO_5020267917" evidence="10">
    <location>
        <begin position="33"/>
        <end position="401"/>
    </location>
</feature>
<organism evidence="12 13">
    <name type="scientific">Aquamicrobium defluvii</name>
    <dbReference type="NCBI Taxonomy" id="69279"/>
    <lineage>
        <taxon>Bacteria</taxon>
        <taxon>Pseudomonadati</taxon>
        <taxon>Pseudomonadota</taxon>
        <taxon>Alphaproteobacteria</taxon>
        <taxon>Hyphomicrobiales</taxon>
        <taxon>Phyllobacteriaceae</taxon>
        <taxon>Aquamicrobium</taxon>
    </lineage>
</organism>
<evidence type="ECO:0000256" key="4">
    <source>
        <dbReference type="ARBA" id="ARBA00022960"/>
    </source>
</evidence>
<evidence type="ECO:0000313" key="13">
    <source>
        <dbReference type="Proteomes" id="UP000294958"/>
    </source>
</evidence>
<keyword evidence="2 10" id="KW-0732">Signal</keyword>
<evidence type="ECO:0000256" key="6">
    <source>
        <dbReference type="ARBA" id="ARBA00023316"/>
    </source>
</evidence>
<accession>A0A4R6Y7Y9</accession>
<dbReference type="OrthoDB" id="9795979at2"/>
<comment type="caution">
    <text evidence="12">The sequence shown here is derived from an EMBL/GenBank/DDBJ whole genome shotgun (WGS) entry which is preliminary data.</text>
</comment>
<dbReference type="Pfam" id="PF00768">
    <property type="entry name" value="Peptidase_S11"/>
    <property type="match status" value="1"/>
</dbReference>
<dbReference type="InterPro" id="IPR001967">
    <property type="entry name" value="Peptidase_S11_N"/>
</dbReference>
<evidence type="ECO:0000256" key="3">
    <source>
        <dbReference type="ARBA" id="ARBA00022801"/>
    </source>
</evidence>
<keyword evidence="3" id="KW-0378">Hydrolase</keyword>
<dbReference type="GO" id="GO:0006508">
    <property type="term" value="P:proteolysis"/>
    <property type="evidence" value="ECO:0007669"/>
    <property type="project" value="InterPro"/>
</dbReference>